<dbReference type="AlphaFoldDB" id="A0A9W7FQU7"/>
<dbReference type="EMBL" id="BRXW01000257">
    <property type="protein sequence ID" value="GMI16588.1"/>
    <property type="molecule type" value="Genomic_DNA"/>
</dbReference>
<comment type="caution">
    <text evidence="3">The sequence shown here is derived from an EMBL/GenBank/DDBJ whole genome shotgun (WGS) entry which is preliminary data.</text>
</comment>
<gene>
    <name evidence="3" type="ORF">TrLO_g15610</name>
</gene>
<proteinExistence type="predicted"/>
<protein>
    <recommendedName>
        <fullName evidence="2">Glycoside hydrolase 123-like N-terminal domain-containing protein</fullName>
    </recommendedName>
</protein>
<feature type="chain" id="PRO_5040949727" description="Glycoside hydrolase 123-like N-terminal domain-containing protein" evidence="1">
    <location>
        <begin position="20"/>
        <end position="1140"/>
    </location>
</feature>
<evidence type="ECO:0000313" key="3">
    <source>
        <dbReference type="EMBL" id="GMI16588.1"/>
    </source>
</evidence>
<accession>A0A9W7FQU7</accession>
<sequence length="1140" mass="126749">MHLFRLFTLIVLLSPPASCTLRGPFSNSANEKHVPASRTKQEATRVPLTNDFVVEKYPSPEISKLYANVHSTNPTYELEPTLTLPLETVARNGTWPPPINTTHFYGSHRCSLKLSPSDIPTSKKSALKVTLPWRRRDLAPETKDVRLLHYLNSKFTEIDYHQILSLSGDEATIAFEPTEGPGYYQFYYLPYLNNNQRYGQKDKYWLSSNSTCGPSHNQTCTWVPPSKLIPVTSKIKFEAETTWDLFTRMEVAATTEEMRRLHESFQKMPKPFIDAQPFTPLHPLSAKRNQYFTFQTTIYAMPNWSINNLTITFNSNNSVFASNLTCFNTEGVNNEGQPYYVSDISVNRTLGDLLPLWIGWDIASDTEPGEYHVDVEVTACTTQNDNECKEITRILPVTLTVEDADAGDERGDDDSTLLSRIRWLNNADFHTAEPPEPFTPLEVEFEERSTFPAAVINSLNKRLAIDPATYGLPSEITITPPDSGTYKSTPRPVLAGAINLNILTEANDTPVEFLPADFAEIPAATGPFGDSVTWRWNSTSTDSSEALGLDVTGSTLFDGYTDLQIDLINNAIEGEVSFDDIRLSIPLAPGSCALMMGFNKTGRAMHDVDWRWTAGHPNNMLWVGTAQSGVRLRLKGPEPVWNQPRGPFFYGDLPGDESGLPKYWHNNNKGGASLKTNPNGGCEIVAFTGPLKLSETPISLHFDLAPTPNKPLTTTTTQKHFSDFRIFQNSAPLTALEDLPERTTVVNIHQGTSINPWIIYPLDPDAILGFRDYSDAAHEAGLKIKTYYSSGSLSYYTPELWALFALQSEVIAPSAQYLDPVPDHLDDDDDGVAVEDSNANDFIAPHWLMEHAPNMNFRADWTTPLDENVNGHGGLDAAITTRAGGRLNNFWVALLPMMTRQSAVDGIYLDGVSYDAHTLLRARRALQEGGGDGTMDLHCGSRWNSGLGEINALEYTQHASVIDSFMLGEGFAYDDPGNDYDWMLLDTSGIIFGLYNDMLNGGGNPWKGATFGSVARPDYDYRALYGHWAPWMWRFWEEAGLTDNEGVELQGWWGMYDGRLPDYTTNATEAGVRLSVFKKADGSSVLAVGSWNHVNVTGFVLEPEVRARVPFIEGMQNASVFEAGEVISVEPDLGMILVVD</sequence>
<name>A0A9W7FQU7_9STRA</name>
<organism evidence="3 4">
    <name type="scientific">Triparma laevis f. longispina</name>
    <dbReference type="NCBI Taxonomy" id="1714387"/>
    <lineage>
        <taxon>Eukaryota</taxon>
        <taxon>Sar</taxon>
        <taxon>Stramenopiles</taxon>
        <taxon>Ochrophyta</taxon>
        <taxon>Bolidophyceae</taxon>
        <taxon>Parmales</taxon>
        <taxon>Triparmaceae</taxon>
        <taxon>Triparma</taxon>
    </lineage>
</organism>
<evidence type="ECO:0000259" key="2">
    <source>
        <dbReference type="Pfam" id="PF19543"/>
    </source>
</evidence>
<dbReference type="Proteomes" id="UP001165122">
    <property type="component" value="Unassembled WGS sequence"/>
</dbReference>
<feature type="domain" description="Glycoside hydrolase 123-like N-terminal" evidence="2">
    <location>
        <begin position="104"/>
        <end position="1139"/>
    </location>
</feature>
<evidence type="ECO:0000256" key="1">
    <source>
        <dbReference type="SAM" id="SignalP"/>
    </source>
</evidence>
<feature type="signal peptide" evidence="1">
    <location>
        <begin position="1"/>
        <end position="19"/>
    </location>
</feature>
<evidence type="ECO:0000313" key="4">
    <source>
        <dbReference type="Proteomes" id="UP001165122"/>
    </source>
</evidence>
<dbReference type="InterPro" id="IPR045711">
    <property type="entry name" value="GH123-like_N"/>
</dbReference>
<keyword evidence="4" id="KW-1185">Reference proteome</keyword>
<keyword evidence="1" id="KW-0732">Signal</keyword>
<reference evidence="4" key="1">
    <citation type="journal article" date="2023" name="Commun. Biol.">
        <title>Genome analysis of Parmales, the sister group of diatoms, reveals the evolutionary specialization of diatoms from phago-mixotrophs to photoautotrophs.</title>
        <authorList>
            <person name="Ban H."/>
            <person name="Sato S."/>
            <person name="Yoshikawa S."/>
            <person name="Yamada K."/>
            <person name="Nakamura Y."/>
            <person name="Ichinomiya M."/>
            <person name="Sato N."/>
            <person name="Blanc-Mathieu R."/>
            <person name="Endo H."/>
            <person name="Kuwata A."/>
            <person name="Ogata H."/>
        </authorList>
    </citation>
    <scope>NUCLEOTIDE SEQUENCE [LARGE SCALE GENOMIC DNA]</scope>
    <source>
        <strain evidence="4">NIES 3700</strain>
    </source>
</reference>
<dbReference type="Pfam" id="PF19543">
    <property type="entry name" value="GH123_N"/>
    <property type="match status" value="1"/>
</dbReference>